<dbReference type="CDD" id="cd03884">
    <property type="entry name" value="M20_bAS"/>
    <property type="match status" value="1"/>
</dbReference>
<dbReference type="RefSeq" id="WP_290000885.1">
    <property type="nucleotide sequence ID" value="NZ_JAUEPH010000005.1"/>
</dbReference>
<dbReference type="NCBIfam" id="NF006771">
    <property type="entry name" value="PRK09290.1-5"/>
    <property type="match status" value="1"/>
</dbReference>
<evidence type="ECO:0000256" key="1">
    <source>
        <dbReference type="ARBA" id="ARBA00006153"/>
    </source>
</evidence>
<sequence>MKISSACLLIGLLISNLLWAQDLKVNSDLLNKNLQELAKIGKNENGGSDRIGFSDFDLEGRAFTMKLMKEAGMEVSIDAAGNIIGSVYGTVPGLSKIAFGSHIDEVPNGGDYDGPVGSLSAIEVVRTMQEAGYSSRHPLEVIIFANEEGGVIGSRGKVGTLSQAALQVVSSSGLTMAEGIKKIGGNPDKIEEQVSKEGEYAAYLELHIEQGANLFQEGLEIGVVEGIVAIEWWDFTFKGITNHAGTTPMNMRKDALLPAAQLVLDINEIVNSFDGAHVGTVGKIQAFPGAGNVIPGEAKITLEIRDLSSEKIWAIYAEIEKRAKELAQQAGMGLDIDHIEVASESALSDPKIQKMIEKSASDLGLSYKYMPSGAGHDAQEMARITPIGMIFVPSKDGISHSPDEYTSPEDVANGANVLLRTILEIDKSGLE</sequence>
<feature type="domain" description="Peptidase M20 dimerisation" evidence="4">
    <location>
        <begin position="232"/>
        <end position="327"/>
    </location>
</feature>
<dbReference type="InterPro" id="IPR011650">
    <property type="entry name" value="Peptidase_M20_dimer"/>
</dbReference>
<dbReference type="InterPro" id="IPR010158">
    <property type="entry name" value="Amidase_Cbmase"/>
</dbReference>
<dbReference type="NCBIfam" id="TIGR01879">
    <property type="entry name" value="hydantase"/>
    <property type="match status" value="1"/>
</dbReference>
<accession>A0ABT7YFD6</accession>
<evidence type="ECO:0000256" key="2">
    <source>
        <dbReference type="ARBA" id="ARBA00022801"/>
    </source>
</evidence>
<comment type="caution">
    <text evidence="5">The sequence shown here is derived from an EMBL/GenBank/DDBJ whole genome shotgun (WGS) entry which is preliminary data.</text>
</comment>
<dbReference type="PANTHER" id="PTHR32494">
    <property type="entry name" value="ALLANTOATE DEIMINASE-RELATED"/>
    <property type="match status" value="1"/>
</dbReference>
<evidence type="ECO:0000256" key="3">
    <source>
        <dbReference type="SAM" id="SignalP"/>
    </source>
</evidence>
<organism evidence="5 6">
    <name type="scientific">Algoriphagus sediminis</name>
    <dbReference type="NCBI Taxonomy" id="3057113"/>
    <lineage>
        <taxon>Bacteria</taxon>
        <taxon>Pseudomonadati</taxon>
        <taxon>Bacteroidota</taxon>
        <taxon>Cytophagia</taxon>
        <taxon>Cytophagales</taxon>
        <taxon>Cyclobacteriaceae</taxon>
        <taxon>Algoriphagus</taxon>
    </lineage>
</organism>
<evidence type="ECO:0000313" key="5">
    <source>
        <dbReference type="EMBL" id="MDN3205035.1"/>
    </source>
</evidence>
<name>A0ABT7YFD6_9BACT</name>
<feature type="signal peptide" evidence="3">
    <location>
        <begin position="1"/>
        <end position="20"/>
    </location>
</feature>
<dbReference type="PIRSF" id="PIRSF001235">
    <property type="entry name" value="Amidase_carbamoylase"/>
    <property type="match status" value="1"/>
</dbReference>
<comment type="similarity">
    <text evidence="1">Belongs to the peptidase M20 family.</text>
</comment>
<dbReference type="Gene3D" id="3.30.70.360">
    <property type="match status" value="1"/>
</dbReference>
<protein>
    <submittedName>
        <fullName evidence="5">M20 family metallo-hydrolase</fullName>
    </submittedName>
</protein>
<dbReference type="Pfam" id="PF01546">
    <property type="entry name" value="Peptidase_M20"/>
    <property type="match status" value="1"/>
</dbReference>
<dbReference type="Proteomes" id="UP001171916">
    <property type="component" value="Unassembled WGS sequence"/>
</dbReference>
<dbReference type="Pfam" id="PF07687">
    <property type="entry name" value="M20_dimer"/>
    <property type="match status" value="1"/>
</dbReference>
<gene>
    <name evidence="5" type="ORF">QVH07_12800</name>
</gene>
<dbReference type="InterPro" id="IPR036264">
    <property type="entry name" value="Bact_exopeptidase_dim_dom"/>
</dbReference>
<dbReference type="Gene3D" id="3.40.630.10">
    <property type="entry name" value="Zn peptidases"/>
    <property type="match status" value="1"/>
</dbReference>
<dbReference type="SUPFAM" id="SSF55031">
    <property type="entry name" value="Bacterial exopeptidase dimerisation domain"/>
    <property type="match status" value="1"/>
</dbReference>
<feature type="chain" id="PRO_5045686865" evidence="3">
    <location>
        <begin position="21"/>
        <end position="431"/>
    </location>
</feature>
<dbReference type="EMBL" id="JAUEPH010000005">
    <property type="protein sequence ID" value="MDN3205035.1"/>
    <property type="molecule type" value="Genomic_DNA"/>
</dbReference>
<dbReference type="InterPro" id="IPR002933">
    <property type="entry name" value="Peptidase_M20"/>
</dbReference>
<keyword evidence="2" id="KW-0378">Hydrolase</keyword>
<dbReference type="PANTHER" id="PTHR32494:SF5">
    <property type="entry name" value="ALLANTOATE AMIDOHYDROLASE"/>
    <property type="match status" value="1"/>
</dbReference>
<evidence type="ECO:0000259" key="4">
    <source>
        <dbReference type="Pfam" id="PF07687"/>
    </source>
</evidence>
<proteinExistence type="inferred from homology"/>
<keyword evidence="3" id="KW-0732">Signal</keyword>
<keyword evidence="6" id="KW-1185">Reference proteome</keyword>
<dbReference type="SUPFAM" id="SSF53187">
    <property type="entry name" value="Zn-dependent exopeptidases"/>
    <property type="match status" value="1"/>
</dbReference>
<reference evidence="5" key="1">
    <citation type="submission" date="2023-06" db="EMBL/GenBank/DDBJ databases">
        <title>Robiginitalea aurantiacus sp. nov. and Algoriphagus sediminis sp. nov., isolated from coastal sediment.</title>
        <authorList>
            <person name="Zhou Z.Y."/>
            <person name="An J."/>
            <person name="Jia Y.W."/>
            <person name="Du Z.J."/>
        </authorList>
    </citation>
    <scope>NUCLEOTIDE SEQUENCE</scope>
    <source>
        <strain evidence="5">C2-7</strain>
    </source>
</reference>
<evidence type="ECO:0000313" key="6">
    <source>
        <dbReference type="Proteomes" id="UP001171916"/>
    </source>
</evidence>